<evidence type="ECO:0000313" key="11">
    <source>
        <dbReference type="EMBL" id="KAJ5247806.1"/>
    </source>
</evidence>
<keyword evidence="12" id="KW-1185">Reference proteome</keyword>
<evidence type="ECO:0000256" key="5">
    <source>
        <dbReference type="ARBA" id="ARBA00022576"/>
    </source>
</evidence>
<evidence type="ECO:0000256" key="3">
    <source>
        <dbReference type="ARBA" id="ARBA00007441"/>
    </source>
</evidence>
<gene>
    <name evidence="11" type="ORF">N7468_002789</name>
</gene>
<comment type="catalytic activity">
    <reaction evidence="8">
        <text>an aromatic L-alpha-amino acid + 2-oxoglutarate = an aromatic oxo-acid + L-glutamate</text>
        <dbReference type="Rhea" id="RHEA:17533"/>
        <dbReference type="ChEBI" id="CHEBI:16810"/>
        <dbReference type="ChEBI" id="CHEBI:29985"/>
        <dbReference type="ChEBI" id="CHEBI:73309"/>
        <dbReference type="ChEBI" id="CHEBI:84824"/>
        <dbReference type="EC" id="2.6.1.57"/>
    </reaction>
</comment>
<organism evidence="11 12">
    <name type="scientific">Penicillium chermesinum</name>
    <dbReference type="NCBI Taxonomy" id="63820"/>
    <lineage>
        <taxon>Eukaryota</taxon>
        <taxon>Fungi</taxon>
        <taxon>Dikarya</taxon>
        <taxon>Ascomycota</taxon>
        <taxon>Pezizomycotina</taxon>
        <taxon>Eurotiomycetes</taxon>
        <taxon>Eurotiomycetidae</taxon>
        <taxon>Eurotiales</taxon>
        <taxon>Aspergillaceae</taxon>
        <taxon>Penicillium</taxon>
    </lineage>
</organism>
<dbReference type="PANTHER" id="PTHR42790">
    <property type="entry name" value="AMINOTRANSFERASE"/>
    <property type="match status" value="1"/>
</dbReference>
<dbReference type="Pfam" id="PF00155">
    <property type="entry name" value="Aminotran_1_2"/>
    <property type="match status" value="1"/>
</dbReference>
<accession>A0A9W9TXV2</accession>
<evidence type="ECO:0000256" key="9">
    <source>
        <dbReference type="ARBA" id="ARBA00067014"/>
    </source>
</evidence>
<evidence type="ECO:0000256" key="1">
    <source>
        <dbReference type="ARBA" id="ARBA00001933"/>
    </source>
</evidence>
<feature type="domain" description="Aminotransferase class I/classII large" evidence="10">
    <location>
        <begin position="192"/>
        <end position="529"/>
    </location>
</feature>
<evidence type="ECO:0000256" key="6">
    <source>
        <dbReference type="ARBA" id="ARBA00022679"/>
    </source>
</evidence>
<comment type="cofactor">
    <cofactor evidence="1">
        <name>pyridoxal 5'-phosphate</name>
        <dbReference type="ChEBI" id="CHEBI:597326"/>
    </cofactor>
</comment>
<dbReference type="GeneID" id="83199389"/>
<dbReference type="GO" id="GO:0019878">
    <property type="term" value="P:lysine biosynthetic process via aminoadipic acid"/>
    <property type="evidence" value="ECO:0007669"/>
    <property type="project" value="TreeGrafter"/>
</dbReference>
<evidence type="ECO:0000256" key="7">
    <source>
        <dbReference type="ARBA" id="ARBA00022898"/>
    </source>
</evidence>
<sequence>MSPPAALDVELKADPDTSAVPVPSPLTVNGIPAWREKMAKMPTGVAPACSSDMFKSPVCYTKPKAKRFEHLLSTEAKSRQASTLKNAARFLKNPGIISLGGGLPSSEYFPIEHLDIKVPTPPGFSPEATQKSGTVLHSGKHDIKEGKSLYAWQIWKLRSTMVKLLAPPSSSDLSLSTRSLSTAPPYSDWQCTLTAGSTYAWDTALRLFTERGDYIMMEEYTFASAAETAFPLGLKALPIPIDEQGIVPEGMDELLSNWDAKARGARKPFVLYTIPTGQNPTGATQSAERRHAVYKVAQKHDVYIIEDEPYYFLQMQPYAGEGAAAPAPPANHDEFIKSLVPSFLSMDVDGRVCRLESFSKVISPGSRVGWIVASEQIIERFVRNFEVSSQNPSGIAQLVLFKLLDEHWGHSGYLDWLIDLRMSYTSRRDMLLHACEKHLPREIAHWVAPAAGMFHWIEVDWRKHPGVAAGKTLEKIEEEIFLSAVEHDVLLSRGSWFKADSSSKMEKMFFRATYASASAEKIDDAIARFGECLRSQFGL</sequence>
<dbReference type="FunFam" id="3.40.640.10:FF:000074">
    <property type="entry name" value="Aromatic amino acid aminotransferase"/>
    <property type="match status" value="1"/>
</dbReference>
<dbReference type="SUPFAM" id="SSF53383">
    <property type="entry name" value="PLP-dependent transferases"/>
    <property type="match status" value="1"/>
</dbReference>
<dbReference type="PANTHER" id="PTHR42790:SF21">
    <property type="entry name" value="AROMATIC_AMINOADIPATE AMINOTRANSFERASE 1"/>
    <property type="match status" value="1"/>
</dbReference>
<dbReference type="GO" id="GO:0006571">
    <property type="term" value="P:tyrosine biosynthetic process"/>
    <property type="evidence" value="ECO:0007669"/>
    <property type="project" value="TreeGrafter"/>
</dbReference>
<dbReference type="GO" id="GO:0008793">
    <property type="term" value="F:aromatic-amino-acid transaminase activity"/>
    <property type="evidence" value="ECO:0007669"/>
    <property type="project" value="TreeGrafter"/>
</dbReference>
<evidence type="ECO:0000256" key="4">
    <source>
        <dbReference type="ARBA" id="ARBA00022490"/>
    </source>
</evidence>
<comment type="similarity">
    <text evidence="3">Belongs to the class-I pyridoxal-phosphate-dependent aminotransferase family.</text>
</comment>
<dbReference type="GO" id="GO:0047536">
    <property type="term" value="F:2-aminoadipate transaminase activity"/>
    <property type="evidence" value="ECO:0007669"/>
    <property type="project" value="TreeGrafter"/>
</dbReference>
<dbReference type="EC" id="2.6.1.57" evidence="9"/>
<evidence type="ECO:0000313" key="12">
    <source>
        <dbReference type="Proteomes" id="UP001150941"/>
    </source>
</evidence>
<name>A0A9W9TXV2_9EURO</name>
<dbReference type="InterPro" id="IPR050859">
    <property type="entry name" value="Class-I_PLP-dep_aminotransf"/>
</dbReference>
<dbReference type="Gene3D" id="3.40.640.10">
    <property type="entry name" value="Type I PLP-dependent aspartate aminotransferase-like (Major domain)"/>
    <property type="match status" value="1"/>
</dbReference>
<reference evidence="11" key="2">
    <citation type="journal article" date="2023" name="IMA Fungus">
        <title>Comparative genomic study of the Penicillium genus elucidates a diverse pangenome and 15 lateral gene transfer events.</title>
        <authorList>
            <person name="Petersen C."/>
            <person name="Sorensen T."/>
            <person name="Nielsen M.R."/>
            <person name="Sondergaard T.E."/>
            <person name="Sorensen J.L."/>
            <person name="Fitzpatrick D.A."/>
            <person name="Frisvad J.C."/>
            <person name="Nielsen K.L."/>
        </authorList>
    </citation>
    <scope>NUCLEOTIDE SEQUENCE</scope>
    <source>
        <strain evidence="11">IBT 19713</strain>
    </source>
</reference>
<keyword evidence="5 11" id="KW-0032">Aminotransferase</keyword>
<comment type="subcellular location">
    <subcellularLocation>
        <location evidence="2">Cytoplasm</location>
    </subcellularLocation>
</comment>
<dbReference type="AlphaFoldDB" id="A0A9W9TXV2"/>
<dbReference type="GO" id="GO:0030170">
    <property type="term" value="F:pyridoxal phosphate binding"/>
    <property type="evidence" value="ECO:0007669"/>
    <property type="project" value="InterPro"/>
</dbReference>
<dbReference type="EMBL" id="JAPQKS010000002">
    <property type="protein sequence ID" value="KAJ5247806.1"/>
    <property type="molecule type" value="Genomic_DNA"/>
</dbReference>
<dbReference type="GO" id="GO:0009074">
    <property type="term" value="P:aromatic amino acid family catabolic process"/>
    <property type="evidence" value="ECO:0007669"/>
    <property type="project" value="TreeGrafter"/>
</dbReference>
<evidence type="ECO:0000256" key="2">
    <source>
        <dbReference type="ARBA" id="ARBA00004496"/>
    </source>
</evidence>
<dbReference type="InterPro" id="IPR004839">
    <property type="entry name" value="Aminotransferase_I/II_large"/>
</dbReference>
<keyword evidence="4" id="KW-0963">Cytoplasm</keyword>
<dbReference type="GO" id="GO:0005737">
    <property type="term" value="C:cytoplasm"/>
    <property type="evidence" value="ECO:0007669"/>
    <property type="project" value="UniProtKB-SubCell"/>
</dbReference>
<dbReference type="CDD" id="cd00609">
    <property type="entry name" value="AAT_like"/>
    <property type="match status" value="1"/>
</dbReference>
<dbReference type="OrthoDB" id="691673at2759"/>
<proteinExistence type="inferred from homology"/>
<keyword evidence="7" id="KW-0663">Pyridoxal phosphate</keyword>
<dbReference type="InterPro" id="IPR015424">
    <property type="entry name" value="PyrdxlP-dep_Trfase"/>
</dbReference>
<evidence type="ECO:0000259" key="10">
    <source>
        <dbReference type="Pfam" id="PF00155"/>
    </source>
</evidence>
<evidence type="ECO:0000256" key="8">
    <source>
        <dbReference type="ARBA" id="ARBA00051993"/>
    </source>
</evidence>
<comment type="caution">
    <text evidence="11">The sequence shown here is derived from an EMBL/GenBank/DDBJ whole genome shotgun (WGS) entry which is preliminary data.</text>
</comment>
<dbReference type="InterPro" id="IPR015421">
    <property type="entry name" value="PyrdxlP-dep_Trfase_major"/>
</dbReference>
<dbReference type="RefSeq" id="XP_058335227.1">
    <property type="nucleotide sequence ID" value="XM_058472086.1"/>
</dbReference>
<dbReference type="Proteomes" id="UP001150941">
    <property type="component" value="Unassembled WGS sequence"/>
</dbReference>
<reference evidence="11" key="1">
    <citation type="submission" date="2022-11" db="EMBL/GenBank/DDBJ databases">
        <authorList>
            <person name="Petersen C."/>
        </authorList>
    </citation>
    <scope>NUCLEOTIDE SEQUENCE</scope>
    <source>
        <strain evidence="11">IBT 19713</strain>
    </source>
</reference>
<protein>
    <recommendedName>
        <fullName evidence="9">aromatic-amino-acid transaminase</fullName>
        <ecNumber evidence="9">2.6.1.57</ecNumber>
    </recommendedName>
</protein>
<keyword evidence="6" id="KW-0808">Transferase</keyword>